<keyword evidence="2" id="KW-1133">Transmembrane helix</keyword>
<dbReference type="InterPro" id="IPR056336">
    <property type="entry name" value="YVC1_C"/>
</dbReference>
<sequence length="654" mass="73989">MMEYPDMMDHIEIPVIETEESLFEVIPKLSSFISMAVGDMEYSFEQMRFGARGHRLRQLIHALAQDSHNPFIIVALMILKWNFSNATDDDWGLNESRGSACEFVAWQFLCHLNQRETIEFLLEELPLPRRNSTNLFEVERGNSGFVPAGDLETTPLLSDPLTSLKRTTPGKQPRELDENGEPYAGTQTTEPGRIDISPYSQFFGLNALEIAAIAQAKRFLSQRVVQRVVNDIWNGRIVFWDSLTVHSKKKPQLFNRKTADPYSRLRVPVYRKMFEAAFFLSFLVLYYSVLVERNQTSVGFFEALMDVWIAAFAYDELSGLVDAGVLFYQMDFWSLWNLGIIGVGFAFIIANHQGAIGLGRGDNYILNFSFDILSLEALFLVPRICSLVSLNSYFGSLIPVLKEMTKAFFRFMPVVMVLYIGFLTTFTMLARDRLSLKEMSEMLVKVFFGSGSLGLDSAFEISPIFGYGLIDDYRLIFVSMTNILLLSSLISLMSMSLEGNLIPLLCIRPMRLFLSAGAVRRVRIILLRATHLPFVMLIWIYESSRRHLLSPSTGRLPPISSQEHGTSAVEPGVSRCLDPLHPSVVETYRLGLGNEQQHVDRHDGQELDPARPGQAQAQTQAQAAHITEMISSIERLRVQVERVTANLEAQQGNN</sequence>
<organism evidence="4 5">
    <name type="scientific">Penicillium cosmopolitanum</name>
    <dbReference type="NCBI Taxonomy" id="1131564"/>
    <lineage>
        <taxon>Eukaryota</taxon>
        <taxon>Fungi</taxon>
        <taxon>Dikarya</taxon>
        <taxon>Ascomycota</taxon>
        <taxon>Pezizomycotina</taxon>
        <taxon>Eurotiomycetes</taxon>
        <taxon>Eurotiomycetidae</taxon>
        <taxon>Eurotiales</taxon>
        <taxon>Aspergillaceae</taxon>
        <taxon>Penicillium</taxon>
    </lineage>
</organism>
<keyword evidence="5" id="KW-1185">Reference proteome</keyword>
<evidence type="ECO:0000313" key="5">
    <source>
        <dbReference type="Proteomes" id="UP001147747"/>
    </source>
</evidence>
<evidence type="ECO:0000259" key="3">
    <source>
        <dbReference type="Pfam" id="PF23317"/>
    </source>
</evidence>
<feature type="compositionally biased region" description="Basic and acidic residues" evidence="1">
    <location>
        <begin position="599"/>
        <end position="609"/>
    </location>
</feature>
<feature type="transmembrane region" description="Helical" evidence="2">
    <location>
        <begin position="372"/>
        <end position="395"/>
    </location>
</feature>
<dbReference type="AlphaFoldDB" id="A0A9W9VT16"/>
<name>A0A9W9VT16_9EURO</name>
<evidence type="ECO:0000256" key="1">
    <source>
        <dbReference type="SAM" id="MobiDB-lite"/>
    </source>
</evidence>
<dbReference type="InterPro" id="IPR052971">
    <property type="entry name" value="TRP_calcium_channel"/>
</dbReference>
<feature type="transmembrane region" description="Helical" evidence="2">
    <location>
        <begin position="476"/>
        <end position="501"/>
    </location>
</feature>
<dbReference type="Proteomes" id="UP001147747">
    <property type="component" value="Unassembled WGS sequence"/>
</dbReference>
<proteinExistence type="predicted"/>
<evidence type="ECO:0000313" key="4">
    <source>
        <dbReference type="EMBL" id="KAJ5388816.1"/>
    </source>
</evidence>
<dbReference type="PANTHER" id="PTHR35859">
    <property type="entry name" value="NONSELECTIVE CATION CHANNEL PROTEIN"/>
    <property type="match status" value="1"/>
</dbReference>
<accession>A0A9W9VT16</accession>
<keyword evidence="2" id="KW-0472">Membrane</keyword>
<dbReference type="Pfam" id="PF23317">
    <property type="entry name" value="YVC1_C"/>
    <property type="match status" value="1"/>
</dbReference>
<comment type="caution">
    <text evidence="4">The sequence shown here is derived from an EMBL/GenBank/DDBJ whole genome shotgun (WGS) entry which is preliminary data.</text>
</comment>
<feature type="transmembrane region" description="Helical" evidence="2">
    <location>
        <begin position="407"/>
        <end position="430"/>
    </location>
</feature>
<feature type="transmembrane region" description="Helical" evidence="2">
    <location>
        <begin position="332"/>
        <end position="351"/>
    </location>
</feature>
<feature type="domain" description="Calcium channel YVC1-like C-terminal transmembrane" evidence="3">
    <location>
        <begin position="280"/>
        <end position="428"/>
    </location>
</feature>
<feature type="region of interest" description="Disordered" evidence="1">
    <location>
        <begin position="599"/>
        <end position="618"/>
    </location>
</feature>
<feature type="compositionally biased region" description="Low complexity" evidence="1">
    <location>
        <begin position="150"/>
        <end position="164"/>
    </location>
</feature>
<dbReference type="GeneID" id="81374974"/>
<feature type="region of interest" description="Disordered" evidence="1">
    <location>
        <begin position="149"/>
        <end position="190"/>
    </location>
</feature>
<dbReference type="RefSeq" id="XP_056486614.1">
    <property type="nucleotide sequence ID" value="XM_056635994.1"/>
</dbReference>
<feature type="transmembrane region" description="Helical" evidence="2">
    <location>
        <begin position="522"/>
        <end position="541"/>
    </location>
</feature>
<keyword evidence="2" id="KW-0812">Transmembrane</keyword>
<dbReference type="PANTHER" id="PTHR35859:SF5">
    <property type="entry name" value="ION TRANSPORT DOMAIN-CONTAINING PROTEIN"/>
    <property type="match status" value="1"/>
</dbReference>
<evidence type="ECO:0000256" key="2">
    <source>
        <dbReference type="SAM" id="Phobius"/>
    </source>
</evidence>
<feature type="transmembrane region" description="Helical" evidence="2">
    <location>
        <begin position="273"/>
        <end position="291"/>
    </location>
</feature>
<dbReference type="OrthoDB" id="310870at2759"/>
<reference evidence="4" key="2">
    <citation type="journal article" date="2023" name="IMA Fungus">
        <title>Comparative genomic study of the Penicillium genus elucidates a diverse pangenome and 15 lateral gene transfer events.</title>
        <authorList>
            <person name="Petersen C."/>
            <person name="Sorensen T."/>
            <person name="Nielsen M.R."/>
            <person name="Sondergaard T.E."/>
            <person name="Sorensen J.L."/>
            <person name="Fitzpatrick D.A."/>
            <person name="Frisvad J.C."/>
            <person name="Nielsen K.L."/>
        </authorList>
    </citation>
    <scope>NUCLEOTIDE SEQUENCE</scope>
    <source>
        <strain evidence="4">IBT 29677</strain>
    </source>
</reference>
<dbReference type="EMBL" id="JAPZBU010000009">
    <property type="protein sequence ID" value="KAJ5388816.1"/>
    <property type="molecule type" value="Genomic_DNA"/>
</dbReference>
<reference evidence="4" key="1">
    <citation type="submission" date="2022-12" db="EMBL/GenBank/DDBJ databases">
        <authorList>
            <person name="Petersen C."/>
        </authorList>
    </citation>
    <scope>NUCLEOTIDE SEQUENCE</scope>
    <source>
        <strain evidence="4">IBT 29677</strain>
    </source>
</reference>
<gene>
    <name evidence="4" type="ORF">N7509_011357</name>
</gene>
<protein>
    <recommendedName>
        <fullName evidence="3">Calcium channel YVC1-like C-terminal transmembrane domain-containing protein</fullName>
    </recommendedName>
</protein>